<accession>A0A6J6YDR5</accession>
<organism evidence="2">
    <name type="scientific">freshwater metagenome</name>
    <dbReference type="NCBI Taxonomy" id="449393"/>
    <lineage>
        <taxon>unclassified sequences</taxon>
        <taxon>metagenomes</taxon>
        <taxon>ecological metagenomes</taxon>
    </lineage>
</organism>
<sequence length="467" mass="48650">MRVQTHNTTGTNQLPKPRGWRLESERIERRRFLQVLGLTATALGTAACAPMAGSISDSGLEPSLLSGSAAPSTGLASARLAGPATTVAPAVPTVVTAAYLQLLLDSATDVCVFPGGVIDLPEGTTLRIKKSMRIEGNGTTLRVAGSKPPTAHLLNADSLRDGSQLEIKNLRIEGPSTANWDPATENIMGGISWQLYRTWNSRLVVRNVTITGGYGSGIIRAGGGAFEVTECDLSGWVDGIAFFESHGGSGALELRNTILRAPANSKYSSIGLYIHPHLNLNADTITGLDWNRYVIYVNGTPASTGRHDLKAVSAINCALIQSGSSSQTTLIRCSESGLPKNGGSFLKGPVTSIGSTWEGAGMIAVLEGVAAERSFINDTIRPKSTWMALGSKTAGTVTLTGAQVDLAGKAALLKLTSASTTAVTITSSQIRSTSSSFPINAEGGSVRLVGTAAPRNSRAVLPGRLIV</sequence>
<dbReference type="EMBL" id="CAFAAQ010000058">
    <property type="protein sequence ID" value="CAB4805346.1"/>
    <property type="molecule type" value="Genomic_DNA"/>
</dbReference>
<dbReference type="PROSITE" id="PS51318">
    <property type="entry name" value="TAT"/>
    <property type="match status" value="1"/>
</dbReference>
<dbReference type="InterPro" id="IPR011050">
    <property type="entry name" value="Pectin_lyase_fold/virulence"/>
</dbReference>
<dbReference type="InterPro" id="IPR012334">
    <property type="entry name" value="Pectin_lyas_fold"/>
</dbReference>
<protein>
    <submittedName>
        <fullName evidence="2">Unannotated protein</fullName>
    </submittedName>
</protein>
<dbReference type="Gene3D" id="2.160.20.10">
    <property type="entry name" value="Single-stranded right-handed beta-helix, Pectin lyase-like"/>
    <property type="match status" value="1"/>
</dbReference>
<dbReference type="AlphaFoldDB" id="A0A6J6YDR5"/>
<dbReference type="SUPFAM" id="SSF51126">
    <property type="entry name" value="Pectin lyase-like"/>
    <property type="match status" value="1"/>
</dbReference>
<feature type="compositionally biased region" description="Polar residues" evidence="1">
    <location>
        <begin position="1"/>
        <end position="14"/>
    </location>
</feature>
<proteinExistence type="predicted"/>
<evidence type="ECO:0000256" key="1">
    <source>
        <dbReference type="SAM" id="MobiDB-lite"/>
    </source>
</evidence>
<gene>
    <name evidence="2" type="ORF">UFOPK3046_00809</name>
</gene>
<name>A0A6J6YDR5_9ZZZZ</name>
<reference evidence="2" key="1">
    <citation type="submission" date="2020-05" db="EMBL/GenBank/DDBJ databases">
        <authorList>
            <person name="Chiriac C."/>
            <person name="Salcher M."/>
            <person name="Ghai R."/>
            <person name="Kavagutti S V."/>
        </authorList>
    </citation>
    <scope>NUCLEOTIDE SEQUENCE</scope>
</reference>
<dbReference type="InterPro" id="IPR006311">
    <property type="entry name" value="TAT_signal"/>
</dbReference>
<feature type="region of interest" description="Disordered" evidence="1">
    <location>
        <begin position="1"/>
        <end position="21"/>
    </location>
</feature>
<evidence type="ECO:0000313" key="2">
    <source>
        <dbReference type="EMBL" id="CAB4805346.1"/>
    </source>
</evidence>